<comment type="caution">
    <text evidence="3">The sequence shown here is derived from an EMBL/GenBank/DDBJ whole genome shotgun (WGS) entry which is preliminary data.</text>
</comment>
<keyword evidence="1" id="KW-0812">Transmembrane</keyword>
<reference evidence="3" key="1">
    <citation type="submission" date="2021-01" db="EMBL/GenBank/DDBJ databases">
        <title>Genomic Encyclopedia of Type Strains, Phase IV (KMG-IV): sequencing the most valuable type-strain genomes for metagenomic binning, comparative biology and taxonomic classification.</title>
        <authorList>
            <person name="Goeker M."/>
        </authorList>
    </citation>
    <scope>NUCLEOTIDE SEQUENCE</scope>
    <source>
        <strain evidence="3">DSM 23230</strain>
    </source>
</reference>
<feature type="transmembrane region" description="Helical" evidence="1">
    <location>
        <begin position="20"/>
        <end position="40"/>
    </location>
</feature>
<dbReference type="Pfam" id="PF13239">
    <property type="entry name" value="2TM"/>
    <property type="match status" value="1"/>
</dbReference>
<evidence type="ECO:0000256" key="1">
    <source>
        <dbReference type="SAM" id="Phobius"/>
    </source>
</evidence>
<evidence type="ECO:0000259" key="2">
    <source>
        <dbReference type="Pfam" id="PF13239"/>
    </source>
</evidence>
<keyword evidence="4" id="KW-1185">Reference proteome</keyword>
<dbReference type="EMBL" id="JAFBDQ010000005">
    <property type="protein sequence ID" value="MBM7556366.1"/>
    <property type="molecule type" value="Genomic_DNA"/>
</dbReference>
<feature type="domain" description="2TM" evidence="2">
    <location>
        <begin position="8"/>
        <end position="85"/>
    </location>
</feature>
<dbReference type="Proteomes" id="UP000774000">
    <property type="component" value="Unassembled WGS sequence"/>
</dbReference>
<sequence>MDEEQARKKAKERVAELKGFYRHLAVYSIVNTILLVINLVNSPNHLWFYWPLLGWGIGIMSHGFKVFNLTSSLFKTWEDKKIKELTNKYQQEDETD</sequence>
<dbReference type="AlphaFoldDB" id="A0A938XRK7"/>
<feature type="transmembrane region" description="Helical" evidence="1">
    <location>
        <begin position="46"/>
        <end position="67"/>
    </location>
</feature>
<dbReference type="RefSeq" id="WP_204701146.1">
    <property type="nucleotide sequence ID" value="NZ_JAFBDQ010000005.1"/>
</dbReference>
<organism evidence="3 4">
    <name type="scientific">Halanaerobacter jeridensis</name>
    <dbReference type="NCBI Taxonomy" id="706427"/>
    <lineage>
        <taxon>Bacteria</taxon>
        <taxon>Bacillati</taxon>
        <taxon>Bacillota</taxon>
        <taxon>Clostridia</taxon>
        <taxon>Halanaerobiales</taxon>
        <taxon>Halobacteroidaceae</taxon>
        <taxon>Halanaerobacter</taxon>
    </lineage>
</organism>
<accession>A0A938XRK7</accession>
<evidence type="ECO:0000313" key="3">
    <source>
        <dbReference type="EMBL" id="MBM7556366.1"/>
    </source>
</evidence>
<proteinExistence type="predicted"/>
<dbReference type="InterPro" id="IPR025698">
    <property type="entry name" value="2TM_dom"/>
</dbReference>
<protein>
    <recommendedName>
        <fullName evidence="2">2TM domain-containing protein</fullName>
    </recommendedName>
</protein>
<keyword evidence="1" id="KW-1133">Transmembrane helix</keyword>
<evidence type="ECO:0000313" key="4">
    <source>
        <dbReference type="Proteomes" id="UP000774000"/>
    </source>
</evidence>
<gene>
    <name evidence="3" type="ORF">JOC47_001209</name>
</gene>
<keyword evidence="1" id="KW-0472">Membrane</keyword>
<name>A0A938XRK7_9FIRM</name>